<evidence type="ECO:0000313" key="5">
    <source>
        <dbReference type="Proteomes" id="UP000053820"/>
    </source>
</evidence>
<reference evidence="4 5" key="1">
    <citation type="submission" date="2014-04" db="EMBL/GenBank/DDBJ databases">
        <title>Evolutionary Origins and Diversification of the Mycorrhizal Mutualists.</title>
        <authorList>
            <consortium name="DOE Joint Genome Institute"/>
            <consortium name="Mycorrhizal Genomics Consortium"/>
            <person name="Kohler A."/>
            <person name="Kuo A."/>
            <person name="Nagy L.G."/>
            <person name="Floudas D."/>
            <person name="Copeland A."/>
            <person name="Barry K.W."/>
            <person name="Cichocki N."/>
            <person name="Veneault-Fourrey C."/>
            <person name="LaButti K."/>
            <person name="Lindquist E.A."/>
            <person name="Lipzen A."/>
            <person name="Lundell T."/>
            <person name="Morin E."/>
            <person name="Murat C."/>
            <person name="Riley R."/>
            <person name="Ohm R."/>
            <person name="Sun H."/>
            <person name="Tunlid A."/>
            <person name="Henrissat B."/>
            <person name="Grigoriev I.V."/>
            <person name="Hibbett D.S."/>
            <person name="Martin F."/>
        </authorList>
    </citation>
    <scope>NUCLEOTIDE SEQUENCE [LARGE SCALE GENOMIC DNA]</scope>
    <source>
        <strain evidence="4 5">MD-312</strain>
    </source>
</reference>
<keyword evidence="2" id="KW-0677">Repeat</keyword>
<dbReference type="Gene3D" id="2.130.10.10">
    <property type="entry name" value="YVTN repeat-like/Quinoprotein amine dehydrogenase"/>
    <property type="match status" value="2"/>
</dbReference>
<dbReference type="InterPro" id="IPR036322">
    <property type="entry name" value="WD40_repeat_dom_sf"/>
</dbReference>
<dbReference type="InterPro" id="IPR020472">
    <property type="entry name" value="WD40_PAC1"/>
</dbReference>
<protein>
    <recommendedName>
        <fullName evidence="6">Anaphase-promoting complex subunit 4 WD40 domain-containing protein</fullName>
    </recommendedName>
</protein>
<dbReference type="HOGENOM" id="CLU_980246_0_0_1"/>
<evidence type="ECO:0000256" key="3">
    <source>
        <dbReference type="PROSITE-ProRule" id="PRU00221"/>
    </source>
</evidence>
<accession>A0A0C9VE47</accession>
<dbReference type="InterPro" id="IPR015943">
    <property type="entry name" value="WD40/YVTN_repeat-like_dom_sf"/>
</dbReference>
<dbReference type="InterPro" id="IPR001680">
    <property type="entry name" value="WD40_rpt"/>
</dbReference>
<feature type="repeat" description="WD" evidence="3">
    <location>
        <begin position="128"/>
        <end position="169"/>
    </location>
</feature>
<dbReference type="InterPro" id="IPR050349">
    <property type="entry name" value="WD_LIS1/nudF_dynein_reg"/>
</dbReference>
<dbReference type="PANTHER" id="PTHR44129">
    <property type="entry name" value="WD REPEAT-CONTAINING PROTEIN POP1"/>
    <property type="match status" value="1"/>
</dbReference>
<dbReference type="SUPFAM" id="SSF50978">
    <property type="entry name" value="WD40 repeat-like"/>
    <property type="match status" value="1"/>
</dbReference>
<dbReference type="EMBL" id="KN839849">
    <property type="protein sequence ID" value="KIJ63809.1"/>
    <property type="molecule type" value="Genomic_DNA"/>
</dbReference>
<feature type="repeat" description="WD" evidence="3">
    <location>
        <begin position="171"/>
        <end position="204"/>
    </location>
</feature>
<dbReference type="PROSITE" id="PS50294">
    <property type="entry name" value="WD_REPEATS_REGION"/>
    <property type="match status" value="2"/>
</dbReference>
<dbReference type="PRINTS" id="PR00320">
    <property type="entry name" value="GPROTEINBRPT"/>
</dbReference>
<gene>
    <name evidence="4" type="ORF">HYDPIDRAFT_168254</name>
</gene>
<dbReference type="InterPro" id="IPR019775">
    <property type="entry name" value="WD40_repeat_CS"/>
</dbReference>
<name>A0A0C9VE47_9AGAM</name>
<dbReference type="OrthoDB" id="6262491at2759"/>
<evidence type="ECO:0008006" key="6">
    <source>
        <dbReference type="Google" id="ProtNLM"/>
    </source>
</evidence>
<dbReference type="PROSITE" id="PS50082">
    <property type="entry name" value="WD_REPEATS_2"/>
    <property type="match status" value="3"/>
</dbReference>
<sequence length="284" mass="30932">MGRRQWFAIGEPREAEARPTATPEWRDTVRVYSVAVSHAGDRVAAGMGDGRVQVWSTEGQMVSESGQHIGKFHSMSWSPDDLWVAGSSDDGTCIVWEISSGNFVRILQGGTGTSVRDSRTGDLLLGPWTNHDGSITALTWSPKGDLIISGSRDCTVQLWRSKDGAMLHGPLREHGSTVASVAIHPNGRVFASGSRDRTVLFWDIAICQPIGERIQHPPGERVSSIVFSPDVRLLASAAIREGNGSKALFWLLYQNLGPARFSTRTLACNQDIWDRGSGLAAHQE</sequence>
<evidence type="ECO:0000313" key="4">
    <source>
        <dbReference type="EMBL" id="KIJ63809.1"/>
    </source>
</evidence>
<dbReference type="AlphaFoldDB" id="A0A0C9VE47"/>
<dbReference type="Pfam" id="PF00400">
    <property type="entry name" value="WD40"/>
    <property type="match status" value="4"/>
</dbReference>
<dbReference type="PROSITE" id="PS00678">
    <property type="entry name" value="WD_REPEATS_1"/>
    <property type="match status" value="1"/>
</dbReference>
<dbReference type="Proteomes" id="UP000053820">
    <property type="component" value="Unassembled WGS sequence"/>
</dbReference>
<proteinExistence type="predicted"/>
<keyword evidence="1 3" id="KW-0853">WD repeat</keyword>
<dbReference type="SMART" id="SM00320">
    <property type="entry name" value="WD40"/>
    <property type="match status" value="4"/>
</dbReference>
<feature type="repeat" description="WD" evidence="3">
    <location>
        <begin position="65"/>
        <end position="106"/>
    </location>
</feature>
<evidence type="ECO:0000256" key="2">
    <source>
        <dbReference type="ARBA" id="ARBA00022737"/>
    </source>
</evidence>
<evidence type="ECO:0000256" key="1">
    <source>
        <dbReference type="ARBA" id="ARBA00022574"/>
    </source>
</evidence>
<keyword evidence="5" id="KW-1185">Reference proteome</keyword>
<organism evidence="4 5">
    <name type="scientific">Hydnomerulius pinastri MD-312</name>
    <dbReference type="NCBI Taxonomy" id="994086"/>
    <lineage>
        <taxon>Eukaryota</taxon>
        <taxon>Fungi</taxon>
        <taxon>Dikarya</taxon>
        <taxon>Basidiomycota</taxon>
        <taxon>Agaricomycotina</taxon>
        <taxon>Agaricomycetes</taxon>
        <taxon>Agaricomycetidae</taxon>
        <taxon>Boletales</taxon>
        <taxon>Boletales incertae sedis</taxon>
        <taxon>Leucogyrophana</taxon>
    </lineage>
</organism>